<evidence type="ECO:0000313" key="3">
    <source>
        <dbReference type="Proteomes" id="UP000719412"/>
    </source>
</evidence>
<keyword evidence="3" id="KW-1185">Reference proteome</keyword>
<accession>A0A8J6L7A2</accession>
<dbReference type="Proteomes" id="UP000719412">
    <property type="component" value="Unassembled WGS sequence"/>
</dbReference>
<dbReference type="AlphaFoldDB" id="A0A8J6L7A2"/>
<comment type="caution">
    <text evidence="2">The sequence shown here is derived from an EMBL/GenBank/DDBJ whole genome shotgun (WGS) entry which is preliminary data.</text>
</comment>
<dbReference type="PROSITE" id="PS51257">
    <property type="entry name" value="PROKAR_LIPOPROTEIN"/>
    <property type="match status" value="1"/>
</dbReference>
<feature type="region of interest" description="Disordered" evidence="1">
    <location>
        <begin position="1"/>
        <end position="40"/>
    </location>
</feature>
<gene>
    <name evidence="2" type="ORF">GEV33_014270</name>
</gene>
<dbReference type="EMBL" id="JABDTM020028696">
    <property type="protein sequence ID" value="KAH0808523.1"/>
    <property type="molecule type" value="Genomic_DNA"/>
</dbReference>
<reference evidence="2" key="2">
    <citation type="submission" date="2021-08" db="EMBL/GenBank/DDBJ databases">
        <authorList>
            <person name="Eriksson T."/>
        </authorList>
    </citation>
    <scope>NUCLEOTIDE SEQUENCE</scope>
    <source>
        <strain evidence="2">Stoneville</strain>
        <tissue evidence="2">Whole head</tissue>
    </source>
</reference>
<reference evidence="2" key="1">
    <citation type="journal article" date="2020" name="J Insects Food Feed">
        <title>The yellow mealworm (Tenebrio molitor) genome: a resource for the emerging insects as food and feed industry.</title>
        <authorList>
            <person name="Eriksson T."/>
            <person name="Andere A."/>
            <person name="Kelstrup H."/>
            <person name="Emery V."/>
            <person name="Picard C."/>
        </authorList>
    </citation>
    <scope>NUCLEOTIDE SEQUENCE</scope>
    <source>
        <strain evidence="2">Stoneville</strain>
        <tissue evidence="2">Whole head</tissue>
    </source>
</reference>
<sequence length="101" mass="10899">MIKPHGVKWRATSSPGVPSGLGCGDDLPNASYTTPPPTGPSIPLIHLSQPVEQITPHRAISTGPNLPKTKAFFVLRRNWSTTGDRIKSGRNEVSVWSILCD</sequence>
<proteinExistence type="predicted"/>
<protein>
    <submittedName>
        <fullName evidence="2">Uncharacterized protein</fullName>
    </submittedName>
</protein>
<evidence type="ECO:0000313" key="2">
    <source>
        <dbReference type="EMBL" id="KAH0808523.1"/>
    </source>
</evidence>
<evidence type="ECO:0000256" key="1">
    <source>
        <dbReference type="SAM" id="MobiDB-lite"/>
    </source>
</evidence>
<name>A0A8J6L7A2_TENMO</name>
<organism evidence="2 3">
    <name type="scientific">Tenebrio molitor</name>
    <name type="common">Yellow mealworm beetle</name>
    <dbReference type="NCBI Taxonomy" id="7067"/>
    <lineage>
        <taxon>Eukaryota</taxon>
        <taxon>Metazoa</taxon>
        <taxon>Ecdysozoa</taxon>
        <taxon>Arthropoda</taxon>
        <taxon>Hexapoda</taxon>
        <taxon>Insecta</taxon>
        <taxon>Pterygota</taxon>
        <taxon>Neoptera</taxon>
        <taxon>Endopterygota</taxon>
        <taxon>Coleoptera</taxon>
        <taxon>Polyphaga</taxon>
        <taxon>Cucujiformia</taxon>
        <taxon>Tenebrionidae</taxon>
        <taxon>Tenebrio</taxon>
    </lineage>
</organism>